<protein>
    <recommendedName>
        <fullName evidence="6">DUF916 domain-containing protein</fullName>
    </recommendedName>
</protein>
<proteinExistence type="predicted"/>
<dbReference type="Proteomes" id="UP000555552">
    <property type="component" value="Unassembled WGS sequence"/>
</dbReference>
<gene>
    <name evidence="4" type="ORF">HLB09_11445</name>
</gene>
<reference evidence="4 5" key="1">
    <citation type="submission" date="2020-05" db="EMBL/GenBank/DDBJ databases">
        <title>MicrobeNet Type strains.</title>
        <authorList>
            <person name="Nicholson A.C."/>
        </authorList>
    </citation>
    <scope>NUCLEOTIDE SEQUENCE [LARGE SCALE GENOMIC DNA]</scope>
    <source>
        <strain evidence="4 5">JCM 14547</strain>
    </source>
</reference>
<feature type="transmembrane region" description="Helical" evidence="2">
    <location>
        <begin position="334"/>
        <end position="351"/>
    </location>
</feature>
<keyword evidence="2" id="KW-0472">Membrane</keyword>
<evidence type="ECO:0000256" key="2">
    <source>
        <dbReference type="SAM" id="Phobius"/>
    </source>
</evidence>
<dbReference type="EMBL" id="JABEMA010000181">
    <property type="protein sequence ID" value="NNH23692.1"/>
    <property type="molecule type" value="Genomic_DNA"/>
</dbReference>
<evidence type="ECO:0000313" key="4">
    <source>
        <dbReference type="EMBL" id="NNH23692.1"/>
    </source>
</evidence>
<accession>A0A849BS88</accession>
<keyword evidence="5" id="KW-1185">Reference proteome</keyword>
<name>A0A849BS88_9ACTN</name>
<evidence type="ECO:0008006" key="6">
    <source>
        <dbReference type="Google" id="ProtNLM"/>
    </source>
</evidence>
<comment type="caution">
    <text evidence="4">The sequence shown here is derived from an EMBL/GenBank/DDBJ whole genome shotgun (WGS) entry which is preliminary data.</text>
</comment>
<keyword evidence="2" id="KW-1133">Transmembrane helix</keyword>
<sequence>MRRVVVPAVLVAALTGLLLAPPAVATAPAPAPAQTSDQAPDQAPDQTPDQAPEQAAAAADGRTTWTVQPSSGGAADGRVSLRQSLAPGATGQDEVLVTNFGPAAARFRVHVGDGVVGAGEAFDVAPAGSTPGGSGAWVSLGEVPGGADDGEGGVVVALAPEQQVAVPLTTTVPADVVPGDHPAGVVAEVLPEGDEPLEVAARVGVRLHLRVTGDVRAAVVAEDVEARWRPSWNPFSSGSVLVTYGVRNAGQVRVAATSDVRVSGPVDALGATASDSWRELLPGQVVPASTDLSVWGLLRSGGRVVVEGAPVGADVLDAEPVGDSVPLVVWTVPWPQLVLLLLAGLVLVVVVRRRRAAERRVQERIDAAVAAATASSDAAR</sequence>
<keyword evidence="2" id="KW-0812">Transmembrane</keyword>
<keyword evidence="3" id="KW-0732">Signal</keyword>
<evidence type="ECO:0000256" key="1">
    <source>
        <dbReference type="SAM" id="MobiDB-lite"/>
    </source>
</evidence>
<feature type="chain" id="PRO_5032273066" description="DUF916 domain-containing protein" evidence="3">
    <location>
        <begin position="26"/>
        <end position="380"/>
    </location>
</feature>
<evidence type="ECO:0000313" key="5">
    <source>
        <dbReference type="Proteomes" id="UP000555552"/>
    </source>
</evidence>
<organism evidence="4 5">
    <name type="scientific">Pseudokineococcus marinus</name>
    <dbReference type="NCBI Taxonomy" id="351215"/>
    <lineage>
        <taxon>Bacteria</taxon>
        <taxon>Bacillati</taxon>
        <taxon>Actinomycetota</taxon>
        <taxon>Actinomycetes</taxon>
        <taxon>Kineosporiales</taxon>
        <taxon>Kineosporiaceae</taxon>
        <taxon>Pseudokineococcus</taxon>
    </lineage>
</organism>
<dbReference type="AlphaFoldDB" id="A0A849BS88"/>
<feature type="region of interest" description="Disordered" evidence="1">
    <location>
        <begin position="27"/>
        <end position="53"/>
    </location>
</feature>
<evidence type="ECO:0000256" key="3">
    <source>
        <dbReference type="SAM" id="SignalP"/>
    </source>
</evidence>
<dbReference type="RefSeq" id="WP_171203494.1">
    <property type="nucleotide sequence ID" value="NZ_BAAANP010000033.1"/>
</dbReference>
<feature type="signal peptide" evidence="3">
    <location>
        <begin position="1"/>
        <end position="25"/>
    </location>
</feature>